<evidence type="ECO:0008006" key="2">
    <source>
        <dbReference type="Google" id="ProtNLM"/>
    </source>
</evidence>
<name>A0A7C2GHM8_9DEIN</name>
<comment type="caution">
    <text evidence="1">The sequence shown here is derived from an EMBL/GenBank/DDBJ whole genome shotgun (WGS) entry which is preliminary data.</text>
</comment>
<protein>
    <recommendedName>
        <fullName evidence="2">Nucleotidyltransferase family protein</fullName>
    </recommendedName>
</protein>
<dbReference type="Gene3D" id="3.30.460.40">
    <property type="match status" value="1"/>
</dbReference>
<dbReference type="SUPFAM" id="SSF81301">
    <property type="entry name" value="Nucleotidyltransferase"/>
    <property type="match status" value="1"/>
</dbReference>
<dbReference type="InterPro" id="IPR043519">
    <property type="entry name" value="NT_sf"/>
</dbReference>
<sequence length="141" mass="15651">MTPDMLDFLRALHGAGARFLVIGGYALAFLGRPRFTKDLDLWVDAREAERILAAIRAFFGGDDLGLLPEDLSTPGVVQLGYAPNRIDLVILDTPPFDAAFARALEREVAGVRVYVVHPEDFKALKRAFGRPVDLRDLEELE</sequence>
<proteinExistence type="predicted"/>
<dbReference type="EMBL" id="DSKL01000448">
    <property type="protein sequence ID" value="HEH83591.1"/>
    <property type="molecule type" value="Genomic_DNA"/>
</dbReference>
<dbReference type="InterPro" id="IPR018700">
    <property type="entry name" value="DUF2204"/>
</dbReference>
<reference evidence="1" key="1">
    <citation type="journal article" date="2020" name="mSystems">
        <title>Genome- and Community-Level Interaction Insights into Carbon Utilization and Element Cycling Functions of Hydrothermarchaeota in Hydrothermal Sediment.</title>
        <authorList>
            <person name="Zhou Z."/>
            <person name="Liu Y."/>
            <person name="Xu W."/>
            <person name="Pan J."/>
            <person name="Luo Z.H."/>
            <person name="Li M."/>
        </authorList>
    </citation>
    <scope>NUCLEOTIDE SEQUENCE [LARGE SCALE GENOMIC DNA]</scope>
    <source>
        <strain evidence="1">SpSt-246</strain>
    </source>
</reference>
<evidence type="ECO:0000313" key="1">
    <source>
        <dbReference type="EMBL" id="HEH83591.1"/>
    </source>
</evidence>
<dbReference type="Pfam" id="PF09970">
    <property type="entry name" value="DUF2204"/>
    <property type="match status" value="1"/>
</dbReference>
<organism evidence="1">
    <name type="scientific">Thermus islandicus</name>
    <dbReference type="NCBI Taxonomy" id="540988"/>
    <lineage>
        <taxon>Bacteria</taxon>
        <taxon>Thermotogati</taxon>
        <taxon>Deinococcota</taxon>
        <taxon>Deinococci</taxon>
        <taxon>Thermales</taxon>
        <taxon>Thermaceae</taxon>
        <taxon>Thermus</taxon>
    </lineage>
</organism>
<dbReference type="AlphaFoldDB" id="A0A7C2GHM8"/>
<accession>A0A7C2GHM8</accession>
<gene>
    <name evidence="1" type="ORF">ENP73_11795</name>
</gene>